<feature type="binding site" evidence="3">
    <location>
        <position position="78"/>
    </location>
    <ligand>
        <name>substrate</name>
    </ligand>
</feature>
<dbReference type="SUPFAM" id="SSF63829">
    <property type="entry name" value="Calcium-dependent phosphotriesterase"/>
    <property type="match status" value="1"/>
</dbReference>
<keyword evidence="3" id="KW-0862">Zinc</keyword>
<organism evidence="5 6">
    <name type="scientific">Tateyamaria omphalii</name>
    <dbReference type="NCBI Taxonomy" id="299262"/>
    <lineage>
        <taxon>Bacteria</taxon>
        <taxon>Pseudomonadati</taxon>
        <taxon>Pseudomonadota</taxon>
        <taxon>Alphaproteobacteria</taxon>
        <taxon>Rhodobacterales</taxon>
        <taxon>Roseobacteraceae</taxon>
        <taxon>Tateyamaria</taxon>
    </lineage>
</organism>
<dbReference type="Proteomes" id="UP000186336">
    <property type="component" value="Chromosome"/>
</dbReference>
<keyword evidence="3" id="KW-0479">Metal-binding</keyword>
<dbReference type="GO" id="GO:0005509">
    <property type="term" value="F:calcium ion binding"/>
    <property type="evidence" value="ECO:0007669"/>
    <property type="project" value="TreeGrafter"/>
</dbReference>
<dbReference type="STRING" id="299262.BWR18_10335"/>
<feature type="binding site" evidence="3">
    <location>
        <position position="125"/>
    </location>
    <ligand>
        <name>a divalent metal cation</name>
        <dbReference type="ChEBI" id="CHEBI:60240"/>
    </ligand>
</feature>
<feature type="binding site" evidence="3">
    <location>
        <position position="175"/>
    </location>
    <ligand>
        <name>a divalent metal cation</name>
        <dbReference type="ChEBI" id="CHEBI:60240"/>
    </ligand>
</feature>
<feature type="active site" description="Proton donor/acceptor" evidence="2">
    <location>
        <position position="175"/>
    </location>
</feature>
<dbReference type="InterPro" id="IPR005511">
    <property type="entry name" value="SMP-30"/>
</dbReference>
<evidence type="ECO:0000313" key="5">
    <source>
        <dbReference type="EMBL" id="APX12033.1"/>
    </source>
</evidence>
<sequence>MWHPERGELFWFDILGKRMFSRGAQRREWAFDEHVSACGWVDRDTLLMASASGLWRFDIPTGDRDLIVALEADNPVTRSNDGRADPQGGFWIGTMGLNAEPYAGAIYRFYKGELRQLFDRITISNAICFAPDGTRAYFADTFSQQIQSVELDVEGWPKGPSEVFVDLSQEGLNPDGAVVDADGNLWNAQWGAGRVACYGPDGTFKRAVEVPAAQSSCPAFGGPDATTLFVTTAAVGVNEDEGGKTFYGPAGVTGQREHRVIL</sequence>
<dbReference type="Gene3D" id="2.120.10.30">
    <property type="entry name" value="TolB, C-terminal domain"/>
    <property type="match status" value="1"/>
</dbReference>
<dbReference type="GO" id="GO:0004341">
    <property type="term" value="F:gluconolactonase activity"/>
    <property type="evidence" value="ECO:0007669"/>
    <property type="project" value="TreeGrafter"/>
</dbReference>
<dbReference type="PANTHER" id="PTHR10907">
    <property type="entry name" value="REGUCALCIN"/>
    <property type="match status" value="1"/>
</dbReference>
<keyword evidence="6" id="KW-1185">Reference proteome</keyword>
<evidence type="ECO:0000259" key="4">
    <source>
        <dbReference type="Pfam" id="PF08450"/>
    </source>
</evidence>
<feature type="binding site" evidence="3">
    <location>
        <position position="80"/>
    </location>
    <ligand>
        <name>substrate</name>
    </ligand>
</feature>
<dbReference type="EMBL" id="CP019312">
    <property type="protein sequence ID" value="APX12033.1"/>
    <property type="molecule type" value="Genomic_DNA"/>
</dbReference>
<evidence type="ECO:0000256" key="2">
    <source>
        <dbReference type="PIRSR" id="PIRSR605511-1"/>
    </source>
</evidence>
<proteinExistence type="inferred from homology"/>
<dbReference type="PANTHER" id="PTHR10907:SF47">
    <property type="entry name" value="REGUCALCIN"/>
    <property type="match status" value="1"/>
</dbReference>
<dbReference type="InterPro" id="IPR013658">
    <property type="entry name" value="SGL"/>
</dbReference>
<evidence type="ECO:0000256" key="1">
    <source>
        <dbReference type="ARBA" id="ARBA00008853"/>
    </source>
</evidence>
<accession>A0A1P8MVK7</accession>
<dbReference type="AlphaFoldDB" id="A0A1P8MVK7"/>
<feature type="domain" description="SMP-30/Gluconolactonase/LRE-like region" evidence="4">
    <location>
        <begin position="1"/>
        <end position="233"/>
    </location>
</feature>
<comment type="cofactor">
    <cofactor evidence="3">
        <name>Zn(2+)</name>
        <dbReference type="ChEBI" id="CHEBI:29105"/>
    </cofactor>
    <text evidence="3">Binds 1 divalent metal cation per subunit.</text>
</comment>
<evidence type="ECO:0000313" key="6">
    <source>
        <dbReference type="Proteomes" id="UP000186336"/>
    </source>
</evidence>
<dbReference type="Pfam" id="PF08450">
    <property type="entry name" value="SGL"/>
    <property type="match status" value="1"/>
</dbReference>
<reference evidence="5 6" key="1">
    <citation type="submission" date="2017-01" db="EMBL/GenBank/DDBJ databases">
        <title>Complete genome of Tateyamaria omphalii DOK1-4 isolated from seawater in Dokdo.</title>
        <authorList>
            <person name="Kim J.H."/>
            <person name="Chi W.-J."/>
        </authorList>
    </citation>
    <scope>NUCLEOTIDE SEQUENCE [LARGE SCALE GENOMIC DNA]</scope>
    <source>
        <strain evidence="5 6">DOK1-4</strain>
    </source>
</reference>
<evidence type="ECO:0000256" key="3">
    <source>
        <dbReference type="PIRSR" id="PIRSR605511-2"/>
    </source>
</evidence>
<dbReference type="PRINTS" id="PR01790">
    <property type="entry name" value="SMP30FAMILY"/>
</dbReference>
<dbReference type="OrthoDB" id="2633250at2"/>
<name>A0A1P8MVK7_9RHOB</name>
<gene>
    <name evidence="5" type="ORF">BWR18_10335</name>
</gene>
<comment type="similarity">
    <text evidence="1">Belongs to the SMP-30/CGR1 family.</text>
</comment>
<dbReference type="InterPro" id="IPR011042">
    <property type="entry name" value="6-blade_b-propeller_TolB-like"/>
</dbReference>
<protein>
    <submittedName>
        <fullName evidence="5">Gluconolactonase</fullName>
    </submittedName>
</protein>
<dbReference type="GO" id="GO:0019853">
    <property type="term" value="P:L-ascorbic acid biosynthetic process"/>
    <property type="evidence" value="ECO:0007669"/>
    <property type="project" value="TreeGrafter"/>
</dbReference>
<dbReference type="KEGG" id="tom:BWR18_10335"/>